<comment type="caution">
    <text evidence="1">The sequence shown here is derived from an EMBL/GenBank/DDBJ whole genome shotgun (WGS) entry which is preliminary data.</text>
</comment>
<reference evidence="1 2" key="1">
    <citation type="journal article" date="2019" name="Sci. Rep.">
        <title>Orb-weaving spider Araneus ventricosus genome elucidates the spidroin gene catalogue.</title>
        <authorList>
            <person name="Kono N."/>
            <person name="Nakamura H."/>
            <person name="Ohtoshi R."/>
            <person name="Moran D.A.P."/>
            <person name="Shinohara A."/>
            <person name="Yoshida Y."/>
            <person name="Fujiwara M."/>
            <person name="Mori M."/>
            <person name="Tomita M."/>
            <person name="Arakawa K."/>
        </authorList>
    </citation>
    <scope>NUCLEOTIDE SEQUENCE [LARGE SCALE GENOMIC DNA]</scope>
</reference>
<proteinExistence type="predicted"/>
<dbReference type="AlphaFoldDB" id="A0A4Y2DDY5"/>
<keyword evidence="2" id="KW-1185">Reference proteome</keyword>
<dbReference type="EMBL" id="BGPR01000338">
    <property type="protein sequence ID" value="GBM14084.1"/>
    <property type="molecule type" value="Genomic_DNA"/>
</dbReference>
<dbReference type="OrthoDB" id="6435104at2759"/>
<name>A0A4Y2DDY5_ARAVE</name>
<dbReference type="Proteomes" id="UP000499080">
    <property type="component" value="Unassembled WGS sequence"/>
</dbReference>
<evidence type="ECO:0000313" key="1">
    <source>
        <dbReference type="EMBL" id="GBM14084.1"/>
    </source>
</evidence>
<gene>
    <name evidence="1" type="ORF">AVEN_209971_1</name>
</gene>
<protein>
    <submittedName>
        <fullName evidence="1">Uncharacterized protein</fullName>
    </submittedName>
</protein>
<organism evidence="1 2">
    <name type="scientific">Araneus ventricosus</name>
    <name type="common">Orbweaver spider</name>
    <name type="synonym">Epeira ventricosa</name>
    <dbReference type="NCBI Taxonomy" id="182803"/>
    <lineage>
        <taxon>Eukaryota</taxon>
        <taxon>Metazoa</taxon>
        <taxon>Ecdysozoa</taxon>
        <taxon>Arthropoda</taxon>
        <taxon>Chelicerata</taxon>
        <taxon>Arachnida</taxon>
        <taxon>Araneae</taxon>
        <taxon>Araneomorphae</taxon>
        <taxon>Entelegynae</taxon>
        <taxon>Araneoidea</taxon>
        <taxon>Araneidae</taxon>
        <taxon>Araneus</taxon>
    </lineage>
</organism>
<sequence length="125" mass="14246">MGSRLRKLKKIYGSKNLYDEKSISVIGRLTDNIIDQLPVFYGNAIRQHSNSVKSMRNAVWTIYFRMRSTDNEPLHSFCPAGERSWCKHNQAVSKGTTESFHHKTSLPPAVMDAIKPIFNALSHPE</sequence>
<accession>A0A4Y2DDY5</accession>
<evidence type="ECO:0000313" key="2">
    <source>
        <dbReference type="Proteomes" id="UP000499080"/>
    </source>
</evidence>